<dbReference type="Proteomes" id="UP000230821">
    <property type="component" value="Unassembled WGS sequence"/>
</dbReference>
<dbReference type="Pfam" id="PF02639">
    <property type="entry name" value="DUF188"/>
    <property type="match status" value="1"/>
</dbReference>
<comment type="similarity">
    <text evidence="1">Belongs to the UPF0178 family.</text>
</comment>
<reference evidence="2 3" key="1">
    <citation type="submission" date="2017-10" db="EMBL/GenBank/DDBJ databases">
        <title>Novel microbial diversity and functional potential in the marine mammal oral microbiome.</title>
        <authorList>
            <person name="Dudek N.K."/>
            <person name="Sun C.L."/>
            <person name="Burstein D."/>
            <person name="Kantor R.S."/>
            <person name="Aliaga Goltsman D.S."/>
            <person name="Bik E.M."/>
            <person name="Thomas B.C."/>
            <person name="Banfield J.F."/>
            <person name="Relman D.A."/>
        </authorList>
    </citation>
    <scope>NUCLEOTIDE SEQUENCE [LARGE SCALE GENOMIC DNA]</scope>
    <source>
        <strain evidence="2">DOLJORAL78_47_16</strain>
    </source>
</reference>
<evidence type="ECO:0000313" key="3">
    <source>
        <dbReference type="Proteomes" id="UP000230821"/>
    </source>
</evidence>
<gene>
    <name evidence="2" type="ORF">CSA56_15860</name>
</gene>
<dbReference type="EMBL" id="PDSK01000115">
    <property type="protein sequence ID" value="PIE32345.1"/>
    <property type="molecule type" value="Genomic_DNA"/>
</dbReference>
<dbReference type="PANTHER" id="PTHR35146">
    <property type="entry name" value="UPF0178 PROTEIN YAII"/>
    <property type="match status" value="1"/>
</dbReference>
<name>A0A2G6K9N4_9BACT</name>
<evidence type="ECO:0000256" key="1">
    <source>
        <dbReference type="ARBA" id="ARBA00008522"/>
    </source>
</evidence>
<comment type="caution">
    <text evidence="2">The sequence shown here is derived from an EMBL/GenBank/DDBJ whole genome shotgun (WGS) entry which is preliminary data.</text>
</comment>
<evidence type="ECO:0000313" key="2">
    <source>
        <dbReference type="EMBL" id="PIE32345.1"/>
    </source>
</evidence>
<dbReference type="PANTHER" id="PTHR35146:SF1">
    <property type="entry name" value="UPF0178 PROTEIN YAII"/>
    <property type="match status" value="1"/>
</dbReference>
<protein>
    <submittedName>
        <fullName evidence="2">Uncharacterized protein</fullName>
    </submittedName>
</protein>
<dbReference type="AlphaFoldDB" id="A0A2G6K9N4"/>
<accession>A0A2G6K9N4</accession>
<proteinExistence type="inferred from homology"/>
<dbReference type="InterPro" id="IPR003791">
    <property type="entry name" value="UPF0178"/>
</dbReference>
<organism evidence="2 3">
    <name type="scientific">candidate division KSB3 bacterium</name>
    <dbReference type="NCBI Taxonomy" id="2044937"/>
    <lineage>
        <taxon>Bacteria</taxon>
        <taxon>candidate division KSB3</taxon>
    </lineage>
</organism>
<sequence>MMMKIFIDGDACSTEKIRQKFGNHKQAEVVTVVSIENCSNFHRRGDKTIVVDSTPQAADIEIFNRVSQGDIVVTKDYGLASLVLGKNGKAVSPSGFVYTQKNIGMLLQQRYVNGVQRNSGGRRKKRALKHHPQRVFASSKTEYTVTADHHI</sequence>